<dbReference type="InterPro" id="IPR039894">
    <property type="entry name" value="Pus10-like"/>
</dbReference>
<protein>
    <recommendedName>
        <fullName evidence="2">tRNA pseudouridine(55) synthase</fullName>
        <ecNumber evidence="2">5.4.99.25</ecNumber>
    </recommendedName>
</protein>
<gene>
    <name evidence="6" type="ORF">MCOS_LOCUS9856</name>
</gene>
<keyword evidence="4" id="KW-0413">Isomerase</keyword>
<dbReference type="Pfam" id="PF21238">
    <property type="entry name" value="Pus10_C"/>
    <property type="match status" value="3"/>
</dbReference>
<feature type="domain" description="Pus10-like C-terminal" evidence="5">
    <location>
        <begin position="146"/>
        <end position="320"/>
    </location>
</feature>
<dbReference type="WBParaSite" id="MCU_010138-RA">
    <property type="protein sequence ID" value="MCU_010138-RA"/>
    <property type="gene ID" value="MCU_010138"/>
</dbReference>
<reference evidence="6 7" key="1">
    <citation type="submission" date="2018-10" db="EMBL/GenBank/DDBJ databases">
        <authorList>
            <consortium name="Pathogen Informatics"/>
        </authorList>
    </citation>
    <scope>NUCLEOTIDE SEQUENCE [LARGE SCALE GENOMIC DNA]</scope>
</reference>
<evidence type="ECO:0000313" key="7">
    <source>
        <dbReference type="Proteomes" id="UP000267029"/>
    </source>
</evidence>
<evidence type="ECO:0000256" key="1">
    <source>
        <dbReference type="ARBA" id="ARBA00009652"/>
    </source>
</evidence>
<keyword evidence="3" id="KW-0819">tRNA processing</keyword>
<dbReference type="SUPFAM" id="SSF55120">
    <property type="entry name" value="Pseudouridine synthase"/>
    <property type="match status" value="1"/>
</dbReference>
<comment type="similarity">
    <text evidence="1">Belongs to the pseudouridine synthase Pus10 family.</text>
</comment>
<accession>A0A0R3UPS3</accession>
<feature type="domain" description="Pus10-like C-terminal" evidence="5">
    <location>
        <begin position="360"/>
        <end position="395"/>
    </location>
</feature>
<name>A0A0R3UPS3_MESCO</name>
<dbReference type="InterPro" id="IPR020103">
    <property type="entry name" value="PsdUridine_synth_cat_dom_sf"/>
</dbReference>
<evidence type="ECO:0000313" key="6">
    <source>
        <dbReference type="EMBL" id="VDD83853.1"/>
    </source>
</evidence>
<dbReference type="Gene3D" id="3.30.70.2510">
    <property type="match status" value="1"/>
</dbReference>
<feature type="domain" description="Pus10-like C-terminal" evidence="5">
    <location>
        <begin position="419"/>
        <end position="469"/>
    </location>
</feature>
<dbReference type="PANTHER" id="PTHR21568">
    <property type="entry name" value="TRNA PSEUDOURIDINE SYNTHASE PUS10"/>
    <property type="match status" value="1"/>
</dbReference>
<evidence type="ECO:0000256" key="4">
    <source>
        <dbReference type="ARBA" id="ARBA00023235"/>
    </source>
</evidence>
<dbReference type="AlphaFoldDB" id="A0A0R3UPS3"/>
<evidence type="ECO:0000256" key="2">
    <source>
        <dbReference type="ARBA" id="ARBA00012787"/>
    </source>
</evidence>
<dbReference type="GO" id="GO:0031119">
    <property type="term" value="P:tRNA pseudouridine synthesis"/>
    <property type="evidence" value="ECO:0007669"/>
    <property type="project" value="TreeGrafter"/>
</dbReference>
<organism evidence="8">
    <name type="scientific">Mesocestoides corti</name>
    <name type="common">Flatworm</name>
    <dbReference type="NCBI Taxonomy" id="53468"/>
    <lineage>
        <taxon>Eukaryota</taxon>
        <taxon>Metazoa</taxon>
        <taxon>Spiralia</taxon>
        <taxon>Lophotrochozoa</taxon>
        <taxon>Platyhelminthes</taxon>
        <taxon>Cestoda</taxon>
        <taxon>Eucestoda</taxon>
        <taxon>Cyclophyllidea</taxon>
        <taxon>Mesocestoididae</taxon>
        <taxon>Mesocestoides</taxon>
    </lineage>
</organism>
<dbReference type="OrthoDB" id="271937at2759"/>
<dbReference type="FunFam" id="3.30.70.2510:FF:000001">
    <property type="entry name" value="tRNA pseudouridine synthase Pus10"/>
    <property type="match status" value="1"/>
</dbReference>
<dbReference type="Gene3D" id="3.30.70.3190">
    <property type="match status" value="1"/>
</dbReference>
<dbReference type="EMBL" id="UXSR01005863">
    <property type="protein sequence ID" value="VDD83853.1"/>
    <property type="molecule type" value="Genomic_DNA"/>
</dbReference>
<dbReference type="PANTHER" id="PTHR21568:SF0">
    <property type="entry name" value="TRNA PSEUDOURIDINE SYNTHASE PUS10"/>
    <property type="match status" value="1"/>
</dbReference>
<evidence type="ECO:0000256" key="3">
    <source>
        <dbReference type="ARBA" id="ARBA00022694"/>
    </source>
</evidence>
<dbReference type="InterPro" id="IPR048741">
    <property type="entry name" value="Pus10-like_C"/>
</dbReference>
<dbReference type="GO" id="GO:0003723">
    <property type="term" value="F:RNA binding"/>
    <property type="evidence" value="ECO:0007669"/>
    <property type="project" value="InterPro"/>
</dbReference>
<keyword evidence="7" id="KW-1185">Reference proteome</keyword>
<dbReference type="Proteomes" id="UP000267029">
    <property type="component" value="Unassembled WGS sequence"/>
</dbReference>
<evidence type="ECO:0000313" key="8">
    <source>
        <dbReference type="WBParaSite" id="MCU_010138-RA"/>
    </source>
</evidence>
<dbReference type="STRING" id="53468.A0A0R3UPS3"/>
<evidence type="ECO:0000259" key="5">
    <source>
        <dbReference type="Pfam" id="PF21238"/>
    </source>
</evidence>
<sequence>MSPFLESASPPCWFDAATDQVDILVNFELPSEAVKGDSDVSLLLAAIKRHRNPRDYAKYLPTNGMGKKSRNRFFKQRHQTAVKNQSEEPATLSVSRTSLRHLLEFLPDKVFLEEVLNLASGKGVGCASPVVQLGSVKVSRAAPLAVAGRYVKLCRDLPQTPWVLDGERKLDSSVEELIASPLVSAFGPDTTYNFVSSGREDVDVRCLGLGRPFVLELNGFNRTLYSMLRTNSALPDENAALKNRTDAAIFEDANNLTWLTDIVNKSTDNRVFVRDLQIVRAAAANASLKSGEIEKLKRYRAVCWCSEGGLTTERVRRIDSQIRAMSCDSGEASTPSKAEWPPTKVAHHPELKCDMASLSLGGFTINQLTPIRVLHRRALMSRSREITWIRLADFTSSVLCENAPFALKDFTKWTEVYPKEELFLLELCCEAGTYVKELVHGDLGRTQPNLSSLLGCQVDLLALDVIAVEHDWPPQISQQNN</sequence>
<proteinExistence type="inferred from homology"/>
<reference evidence="8" key="2">
    <citation type="submission" date="2019-11" db="UniProtKB">
        <authorList>
            <consortium name="WormBaseParasite"/>
        </authorList>
    </citation>
    <scope>IDENTIFICATION</scope>
</reference>
<dbReference type="GO" id="GO:0160148">
    <property type="term" value="F:tRNA pseudouridine(55) synthase activity"/>
    <property type="evidence" value="ECO:0007669"/>
    <property type="project" value="UniProtKB-EC"/>
</dbReference>
<dbReference type="EC" id="5.4.99.25" evidence="2"/>